<comment type="similarity">
    <text evidence="1">Belongs to the HyuE racemase family.</text>
</comment>
<dbReference type="Pfam" id="PF01177">
    <property type="entry name" value="Asp_Glu_race"/>
    <property type="match status" value="1"/>
</dbReference>
<gene>
    <name evidence="2" type="ORF">MKP05_02975</name>
</gene>
<dbReference type="Proteomes" id="UP001202117">
    <property type="component" value="Unassembled WGS sequence"/>
</dbReference>
<keyword evidence="3" id="KW-1185">Reference proteome</keyword>
<dbReference type="Gene3D" id="3.40.50.12500">
    <property type="match status" value="1"/>
</dbReference>
<organism evidence="2 3">
    <name type="scientific">Halomonas flagellata</name>
    <dbReference type="NCBI Taxonomy" id="2920385"/>
    <lineage>
        <taxon>Bacteria</taxon>
        <taxon>Pseudomonadati</taxon>
        <taxon>Pseudomonadota</taxon>
        <taxon>Gammaproteobacteria</taxon>
        <taxon>Oceanospirillales</taxon>
        <taxon>Halomonadaceae</taxon>
        <taxon>Halomonas</taxon>
    </lineage>
</organism>
<dbReference type="EMBL" id="JAKVPY010000003">
    <property type="protein sequence ID" value="MCH4562090.1"/>
    <property type="molecule type" value="Genomic_DNA"/>
</dbReference>
<protein>
    <submittedName>
        <fullName evidence="2">Aspartate/glutamate racemase family protein</fullName>
    </submittedName>
</protein>
<reference evidence="2 3" key="1">
    <citation type="submission" date="2022-02" db="EMBL/GenBank/DDBJ databases">
        <title>Halomonas fukangensis sp. nov., a halophilic bacterium isolated from a bulk soil of Kalidium foliatum at Fukang.</title>
        <authorList>
            <person name="Huang Y."/>
        </authorList>
    </citation>
    <scope>NUCLEOTIDE SEQUENCE [LARGE SCALE GENOMIC DNA]</scope>
    <source>
        <strain evidence="2 3">EGI 63088</strain>
    </source>
</reference>
<accession>A0ABS9RQJ2</accession>
<dbReference type="PANTHER" id="PTHR28047">
    <property type="entry name" value="PROTEIN DCG1"/>
    <property type="match status" value="1"/>
</dbReference>
<evidence type="ECO:0000313" key="2">
    <source>
        <dbReference type="EMBL" id="MCH4562090.1"/>
    </source>
</evidence>
<evidence type="ECO:0000313" key="3">
    <source>
        <dbReference type="Proteomes" id="UP001202117"/>
    </source>
</evidence>
<comment type="caution">
    <text evidence="2">The sequence shown here is derived from an EMBL/GenBank/DDBJ whole genome shotgun (WGS) entry which is preliminary data.</text>
</comment>
<sequence>MHIRVINPNTTASMTATIGEAARRIAAPGTHISATQPDDGPVSIESHFDEAISAVGVLEEVLAGEREGVDAYVIACFGDPGLMAARELTRAPVIGIAEAAFHMASLISTRFSIVTTLGRTGIIAEHLLEQYGFRHHCRRVRAAEIPVLDLEENGDASLNRIIGECRLARDEDGIGAIVLGCGGMADLTDEIAREVGLPVVEGVTAAVKLTEALVGLGLGTSKHGDLAFPRPKAFTGRFTHLSELTPRR</sequence>
<proteinExistence type="inferred from homology"/>
<name>A0ABS9RQJ2_9GAMM</name>
<dbReference type="InterPro" id="IPR015942">
    <property type="entry name" value="Asp/Glu/hydantoin_racemase"/>
</dbReference>
<dbReference type="InterPro" id="IPR052186">
    <property type="entry name" value="Hydantoin_racemase-like"/>
</dbReference>
<dbReference type="PANTHER" id="PTHR28047:SF5">
    <property type="entry name" value="PROTEIN DCG1"/>
    <property type="match status" value="1"/>
</dbReference>
<dbReference type="RefSeq" id="WP_110282377.1">
    <property type="nucleotide sequence ID" value="NZ_JAKVPY010000003.1"/>
</dbReference>
<evidence type="ECO:0000256" key="1">
    <source>
        <dbReference type="ARBA" id="ARBA00038414"/>
    </source>
</evidence>
<dbReference type="InterPro" id="IPR053714">
    <property type="entry name" value="Iso_Racemase_Enz_sf"/>
</dbReference>